<dbReference type="Proteomes" id="UP001152561">
    <property type="component" value="Unassembled WGS sequence"/>
</dbReference>
<organism evidence="1 2">
    <name type="scientific">Anisodus acutangulus</name>
    <dbReference type="NCBI Taxonomy" id="402998"/>
    <lineage>
        <taxon>Eukaryota</taxon>
        <taxon>Viridiplantae</taxon>
        <taxon>Streptophyta</taxon>
        <taxon>Embryophyta</taxon>
        <taxon>Tracheophyta</taxon>
        <taxon>Spermatophyta</taxon>
        <taxon>Magnoliopsida</taxon>
        <taxon>eudicotyledons</taxon>
        <taxon>Gunneridae</taxon>
        <taxon>Pentapetalae</taxon>
        <taxon>asterids</taxon>
        <taxon>lamiids</taxon>
        <taxon>Solanales</taxon>
        <taxon>Solanaceae</taxon>
        <taxon>Solanoideae</taxon>
        <taxon>Hyoscyameae</taxon>
        <taxon>Anisodus</taxon>
    </lineage>
</organism>
<sequence length="102" mass="11190">MRYNNNKGKRAVAIVHGAPAEMMSVRDGDEGLSQGDYNQHCNSRFNQYPNNMNLTGEQNEHLMNLAQHFQAGNNGEGSSNSNANGLAVNFAGRFNEEASGDW</sequence>
<reference evidence="2" key="1">
    <citation type="journal article" date="2023" name="Proc. Natl. Acad. Sci. U.S.A.">
        <title>Genomic and structural basis for evolution of tropane alkaloid biosynthesis.</title>
        <authorList>
            <person name="Wanga Y.-J."/>
            <person name="Taina T."/>
            <person name="Yua J.-Y."/>
            <person name="Lia J."/>
            <person name="Xua B."/>
            <person name="Chenc J."/>
            <person name="D'Auriad J.C."/>
            <person name="Huanga J.-P."/>
            <person name="Huanga S.-X."/>
        </authorList>
    </citation>
    <scope>NUCLEOTIDE SEQUENCE [LARGE SCALE GENOMIC DNA]</scope>
    <source>
        <strain evidence="2">cv. KIB-2019</strain>
    </source>
</reference>
<comment type="caution">
    <text evidence="1">The sequence shown here is derived from an EMBL/GenBank/DDBJ whole genome shotgun (WGS) entry which is preliminary data.</text>
</comment>
<keyword evidence="2" id="KW-1185">Reference proteome</keyword>
<accession>A0A9Q1MUM1</accession>
<gene>
    <name evidence="1" type="ORF">K7X08_032592</name>
</gene>
<proteinExistence type="predicted"/>
<name>A0A9Q1MUM1_9SOLA</name>
<protein>
    <submittedName>
        <fullName evidence="1">Uncharacterized protein</fullName>
    </submittedName>
</protein>
<evidence type="ECO:0000313" key="2">
    <source>
        <dbReference type="Proteomes" id="UP001152561"/>
    </source>
</evidence>
<evidence type="ECO:0000313" key="1">
    <source>
        <dbReference type="EMBL" id="KAJ8568895.1"/>
    </source>
</evidence>
<dbReference type="AlphaFoldDB" id="A0A9Q1MUM1"/>
<dbReference type="EMBL" id="JAJAGQ010000003">
    <property type="protein sequence ID" value="KAJ8568895.1"/>
    <property type="molecule type" value="Genomic_DNA"/>
</dbReference>